<dbReference type="EC" id="3.4.19.12" evidence="3"/>
<dbReference type="PROSITE" id="PS50330">
    <property type="entry name" value="UIM"/>
    <property type="match status" value="2"/>
</dbReference>
<evidence type="ECO:0000256" key="5">
    <source>
        <dbReference type="ARBA" id="ARBA00022786"/>
    </source>
</evidence>
<gene>
    <name evidence="15" type="ORF">K466DRAFT_240629</name>
</gene>
<dbReference type="GO" id="GO:0016579">
    <property type="term" value="P:protein deubiquitination"/>
    <property type="evidence" value="ECO:0007669"/>
    <property type="project" value="InterPro"/>
</dbReference>
<evidence type="ECO:0000256" key="13">
    <source>
        <dbReference type="SAM" id="MobiDB-lite"/>
    </source>
</evidence>
<evidence type="ECO:0000256" key="4">
    <source>
        <dbReference type="ARBA" id="ARBA00022670"/>
    </source>
</evidence>
<dbReference type="PRINTS" id="PR01233">
    <property type="entry name" value="JOSEPHIN"/>
</dbReference>
<evidence type="ECO:0000256" key="6">
    <source>
        <dbReference type="ARBA" id="ARBA00022801"/>
    </source>
</evidence>
<comment type="subcellular location">
    <subcellularLocation>
        <location evidence="2">Nucleus</location>
    </subcellularLocation>
</comment>
<evidence type="ECO:0000313" key="16">
    <source>
        <dbReference type="Proteomes" id="UP000308197"/>
    </source>
</evidence>
<keyword evidence="5" id="KW-0833">Ubl conjugation pathway</keyword>
<keyword evidence="10" id="KW-0539">Nucleus</keyword>
<dbReference type="Gene3D" id="6.10.140.100">
    <property type="match status" value="1"/>
</dbReference>
<evidence type="ECO:0000256" key="3">
    <source>
        <dbReference type="ARBA" id="ARBA00012759"/>
    </source>
</evidence>
<dbReference type="GO" id="GO:0005634">
    <property type="term" value="C:nucleus"/>
    <property type="evidence" value="ECO:0007669"/>
    <property type="project" value="UniProtKB-SubCell"/>
</dbReference>
<dbReference type="SMART" id="SM01246">
    <property type="entry name" value="Josephin"/>
    <property type="match status" value="1"/>
</dbReference>
<dbReference type="AlphaFoldDB" id="A0A5C3P531"/>
<feature type="compositionally biased region" description="Low complexity" evidence="13">
    <location>
        <begin position="395"/>
        <end position="408"/>
    </location>
</feature>
<dbReference type="PANTHER" id="PTHR14159:SF0">
    <property type="entry name" value="ATAXIN-3-RELATED"/>
    <property type="match status" value="1"/>
</dbReference>
<feature type="compositionally biased region" description="Acidic residues" evidence="13">
    <location>
        <begin position="486"/>
        <end position="498"/>
    </location>
</feature>
<proteinExistence type="predicted"/>
<evidence type="ECO:0000256" key="9">
    <source>
        <dbReference type="ARBA" id="ARBA00023163"/>
    </source>
</evidence>
<reference evidence="15 16" key="1">
    <citation type="journal article" date="2019" name="Nat. Ecol. Evol.">
        <title>Megaphylogeny resolves global patterns of mushroom evolution.</title>
        <authorList>
            <person name="Varga T."/>
            <person name="Krizsan K."/>
            <person name="Foldi C."/>
            <person name="Dima B."/>
            <person name="Sanchez-Garcia M."/>
            <person name="Sanchez-Ramirez S."/>
            <person name="Szollosi G.J."/>
            <person name="Szarkandi J.G."/>
            <person name="Papp V."/>
            <person name="Albert L."/>
            <person name="Andreopoulos W."/>
            <person name="Angelini C."/>
            <person name="Antonin V."/>
            <person name="Barry K.W."/>
            <person name="Bougher N.L."/>
            <person name="Buchanan P."/>
            <person name="Buyck B."/>
            <person name="Bense V."/>
            <person name="Catcheside P."/>
            <person name="Chovatia M."/>
            <person name="Cooper J."/>
            <person name="Damon W."/>
            <person name="Desjardin D."/>
            <person name="Finy P."/>
            <person name="Geml J."/>
            <person name="Haridas S."/>
            <person name="Hughes K."/>
            <person name="Justo A."/>
            <person name="Karasinski D."/>
            <person name="Kautmanova I."/>
            <person name="Kiss B."/>
            <person name="Kocsube S."/>
            <person name="Kotiranta H."/>
            <person name="LaButti K.M."/>
            <person name="Lechner B.E."/>
            <person name="Liimatainen K."/>
            <person name="Lipzen A."/>
            <person name="Lukacs Z."/>
            <person name="Mihaltcheva S."/>
            <person name="Morgado L.N."/>
            <person name="Niskanen T."/>
            <person name="Noordeloos M.E."/>
            <person name="Ohm R.A."/>
            <person name="Ortiz-Santana B."/>
            <person name="Ovrebo C."/>
            <person name="Racz N."/>
            <person name="Riley R."/>
            <person name="Savchenko A."/>
            <person name="Shiryaev A."/>
            <person name="Soop K."/>
            <person name="Spirin V."/>
            <person name="Szebenyi C."/>
            <person name="Tomsovsky M."/>
            <person name="Tulloss R.E."/>
            <person name="Uehling J."/>
            <person name="Grigoriev I.V."/>
            <person name="Vagvolgyi C."/>
            <person name="Papp T."/>
            <person name="Martin F.M."/>
            <person name="Miettinen O."/>
            <person name="Hibbett D.S."/>
            <person name="Nagy L.G."/>
        </authorList>
    </citation>
    <scope>NUCLEOTIDE SEQUENCE [LARGE SCALE GENOMIC DNA]</scope>
    <source>
        <strain evidence="15 16">HHB13444</strain>
    </source>
</reference>
<organism evidence="15 16">
    <name type="scientific">Polyporus arcularius HHB13444</name>
    <dbReference type="NCBI Taxonomy" id="1314778"/>
    <lineage>
        <taxon>Eukaryota</taxon>
        <taxon>Fungi</taxon>
        <taxon>Dikarya</taxon>
        <taxon>Basidiomycota</taxon>
        <taxon>Agaricomycotina</taxon>
        <taxon>Agaricomycetes</taxon>
        <taxon>Polyporales</taxon>
        <taxon>Polyporaceae</taxon>
        <taxon>Polyporus</taxon>
    </lineage>
</organism>
<keyword evidence="7" id="KW-0788">Thiol protease</keyword>
<feature type="compositionally biased region" description="Acidic residues" evidence="13">
    <location>
        <begin position="50"/>
        <end position="61"/>
    </location>
</feature>
<feature type="region of interest" description="Disordered" evidence="13">
    <location>
        <begin position="436"/>
        <end position="511"/>
    </location>
</feature>
<evidence type="ECO:0000256" key="10">
    <source>
        <dbReference type="ARBA" id="ARBA00023242"/>
    </source>
</evidence>
<dbReference type="PROSITE" id="PS50957">
    <property type="entry name" value="JOSEPHIN"/>
    <property type="match status" value="1"/>
</dbReference>
<comment type="catalytic activity">
    <reaction evidence="1">
        <text>Thiol-dependent hydrolysis of ester, thioester, amide, peptide and isopeptide bonds formed by the C-terminal Gly of ubiquitin (a 76-residue protein attached to proteins as an intracellular targeting signal).</text>
        <dbReference type="EC" id="3.4.19.12"/>
    </reaction>
</comment>
<dbReference type="SMART" id="SM00726">
    <property type="entry name" value="UIM"/>
    <property type="match status" value="3"/>
</dbReference>
<comment type="caution">
    <text evidence="12">Lacks conserved residue(s) required for the propagation of feature annotation.</text>
</comment>
<feature type="active site" description="Nucleophile" evidence="11">
    <location>
        <position position="23"/>
    </location>
</feature>
<dbReference type="GO" id="GO:0006508">
    <property type="term" value="P:proteolysis"/>
    <property type="evidence" value="ECO:0007669"/>
    <property type="project" value="UniProtKB-KW"/>
</dbReference>
<evidence type="ECO:0000256" key="12">
    <source>
        <dbReference type="PROSITE-ProRule" id="PRU00331"/>
    </source>
</evidence>
<evidence type="ECO:0000256" key="1">
    <source>
        <dbReference type="ARBA" id="ARBA00000707"/>
    </source>
</evidence>
<dbReference type="GO" id="GO:0004843">
    <property type="term" value="F:cysteine-type deubiquitinase activity"/>
    <property type="evidence" value="ECO:0007669"/>
    <property type="project" value="UniProtKB-EC"/>
</dbReference>
<evidence type="ECO:0000256" key="2">
    <source>
        <dbReference type="ARBA" id="ARBA00004123"/>
    </source>
</evidence>
<keyword evidence="9" id="KW-0804">Transcription</keyword>
<evidence type="ECO:0000256" key="11">
    <source>
        <dbReference type="PIRSR" id="PIRSR633865-1"/>
    </source>
</evidence>
<feature type="region of interest" description="Disordered" evidence="13">
    <location>
        <begin position="49"/>
        <end position="68"/>
    </location>
</feature>
<dbReference type="InterPro" id="IPR003903">
    <property type="entry name" value="UIM_dom"/>
</dbReference>
<feature type="compositionally biased region" description="Low complexity" evidence="13">
    <location>
        <begin position="450"/>
        <end position="466"/>
    </location>
</feature>
<name>A0A5C3P531_9APHY</name>
<feature type="active site" description="Proton acceptor" evidence="11">
    <location>
        <position position="120"/>
    </location>
</feature>
<dbReference type="Gene3D" id="3.90.70.40">
    <property type="match status" value="1"/>
</dbReference>
<dbReference type="Pfam" id="PF02099">
    <property type="entry name" value="Josephin"/>
    <property type="match status" value="1"/>
</dbReference>
<evidence type="ECO:0000256" key="8">
    <source>
        <dbReference type="ARBA" id="ARBA00023015"/>
    </source>
</evidence>
<keyword evidence="8" id="KW-0805">Transcription regulation</keyword>
<keyword evidence="6" id="KW-0378">Hydrolase</keyword>
<dbReference type="InterPro" id="IPR006155">
    <property type="entry name" value="Josephin"/>
</dbReference>
<dbReference type="STRING" id="1314778.A0A5C3P531"/>
<feature type="active site" evidence="11">
    <location>
        <position position="149"/>
    </location>
</feature>
<dbReference type="InterPro" id="IPR033865">
    <property type="entry name" value="Ataxin-3"/>
</dbReference>
<feature type="region of interest" description="Disordered" evidence="13">
    <location>
        <begin position="375"/>
        <end position="408"/>
    </location>
</feature>
<dbReference type="PANTHER" id="PTHR14159">
    <property type="entry name" value="ATAXIN-3-RELATED"/>
    <property type="match status" value="1"/>
</dbReference>
<dbReference type="Proteomes" id="UP000308197">
    <property type="component" value="Unassembled WGS sequence"/>
</dbReference>
<evidence type="ECO:0000256" key="7">
    <source>
        <dbReference type="ARBA" id="ARBA00022807"/>
    </source>
</evidence>
<feature type="domain" description="Josephin" evidence="14">
    <location>
        <begin position="8"/>
        <end position="195"/>
    </location>
</feature>
<keyword evidence="4" id="KW-0645">Protease</keyword>
<dbReference type="EMBL" id="ML211351">
    <property type="protein sequence ID" value="TFK83967.1"/>
    <property type="molecule type" value="Genomic_DNA"/>
</dbReference>
<dbReference type="InParanoid" id="A0A5C3P531"/>
<evidence type="ECO:0000259" key="14">
    <source>
        <dbReference type="PROSITE" id="PS50957"/>
    </source>
</evidence>
<evidence type="ECO:0000313" key="15">
    <source>
        <dbReference type="EMBL" id="TFK83967.1"/>
    </source>
</evidence>
<accession>A0A5C3P531</accession>
<keyword evidence="16" id="KW-1185">Reference proteome</keyword>
<sequence length="511" mass="56154">MATVQNIIPLIYHEKQEPGEMLCAQHALNSLLQGQYFSAPDLSQIAHGLDEDESRELDEEERAQTSNNMDDTGFFSVQVLQNALSDNFNLTLVPWGAEELRPYHDHPHTQMAFILNHAQHWYTIRRFGNVSPDPALEADPGGGHWFNLNSFNDAPERISKLYLGMFLQQAQQEGYSIFAVIQRDIEAPLALPRVEADHLIASIPEEAAGNFSSTYPGAGGSSSAHGIEGFEDEDMELQAALQASLAGGDYGAYIPQRFGGSSAPAPQQLPSRTFSGVPMQRHHEVIDVDEDDDEDLDFEMRAEPDAEHEDPVEASMARQRAVMERMRRAQEYALQDTYENEATQIEALARMRQARRGADEEDEDEMLRRAIAESEAMAQAQGSGSGHGSQEGDDAPGAAPALAPAVAPNAPAWHAHRVYDDEDQELQAALRASLETVPPGFRVPSPPPVVAASRPSQPSTPPAQVLQPPPPLHRQASSETIKTESEGDAPEPEPELSPEEIRRRRLARFGG</sequence>
<dbReference type="Gene3D" id="1.10.287.10">
    <property type="entry name" value="S15/NS1, RNA-binding"/>
    <property type="match status" value="1"/>
</dbReference>
<protein>
    <recommendedName>
        <fullName evidence="3">ubiquitinyl hydrolase 1</fullName>
        <ecNumber evidence="3">3.4.19.12</ecNumber>
    </recommendedName>
</protein>